<evidence type="ECO:0000256" key="4">
    <source>
        <dbReference type="ARBA" id="ARBA00023004"/>
    </source>
</evidence>
<dbReference type="GO" id="GO:0051536">
    <property type="term" value="F:iron-sulfur cluster binding"/>
    <property type="evidence" value="ECO:0007669"/>
    <property type="project" value="UniProtKB-KW"/>
</dbReference>
<proteinExistence type="predicted"/>
<name>A0A523URB2_UNCT6</name>
<dbReference type="PROSITE" id="PS51379">
    <property type="entry name" value="4FE4S_FER_2"/>
    <property type="match status" value="1"/>
</dbReference>
<keyword evidence="4" id="KW-0408">Iron</keyword>
<evidence type="ECO:0000256" key="3">
    <source>
        <dbReference type="ARBA" id="ARBA00022729"/>
    </source>
</evidence>
<keyword evidence="2" id="KW-0479">Metal-binding</keyword>
<dbReference type="Proteomes" id="UP000315525">
    <property type="component" value="Unassembled WGS sequence"/>
</dbReference>
<evidence type="ECO:0000256" key="1">
    <source>
        <dbReference type="ARBA" id="ARBA00004196"/>
    </source>
</evidence>
<evidence type="ECO:0000256" key="2">
    <source>
        <dbReference type="ARBA" id="ARBA00022723"/>
    </source>
</evidence>
<dbReference type="PANTHER" id="PTHR42827">
    <property type="entry name" value="IRON-SULFUR CLUSTER-BINDING PROTEIN-RELATED"/>
    <property type="match status" value="1"/>
</dbReference>
<keyword evidence="6" id="KW-0472">Membrane</keyword>
<dbReference type="SUPFAM" id="SSF54862">
    <property type="entry name" value="4Fe-4S ferredoxins"/>
    <property type="match status" value="1"/>
</dbReference>
<accession>A0A523URB2</accession>
<dbReference type="InterPro" id="IPR017896">
    <property type="entry name" value="4Fe4S_Fe-S-bd"/>
</dbReference>
<dbReference type="NCBIfam" id="TIGR02486">
    <property type="entry name" value="RDH"/>
    <property type="match status" value="1"/>
</dbReference>
<evidence type="ECO:0000256" key="5">
    <source>
        <dbReference type="ARBA" id="ARBA00023014"/>
    </source>
</evidence>
<evidence type="ECO:0000313" key="9">
    <source>
        <dbReference type="Proteomes" id="UP000315525"/>
    </source>
</evidence>
<comment type="caution">
    <text evidence="8">The sequence shown here is derived from an EMBL/GenBank/DDBJ whole genome shotgun (WGS) entry which is preliminary data.</text>
</comment>
<evidence type="ECO:0000313" key="8">
    <source>
        <dbReference type="EMBL" id="TET45068.1"/>
    </source>
</evidence>
<evidence type="ECO:0000256" key="6">
    <source>
        <dbReference type="ARBA" id="ARBA00023136"/>
    </source>
</evidence>
<dbReference type="EMBL" id="SOJN01000097">
    <property type="protein sequence ID" value="TET45068.1"/>
    <property type="molecule type" value="Genomic_DNA"/>
</dbReference>
<dbReference type="PROSITE" id="PS00198">
    <property type="entry name" value="4FE4S_FER_1"/>
    <property type="match status" value="1"/>
</dbReference>
<dbReference type="Gene3D" id="3.30.70.20">
    <property type="match status" value="1"/>
</dbReference>
<dbReference type="InterPro" id="IPR012832">
    <property type="entry name" value="RDH"/>
</dbReference>
<sequence length="377" mass="41806">MDMRPPISPQSPTYEVVGPLERVDERDTVFARASLISGTPQEREYHTKHPELGQIDQRMAKFYHRNTGPYFESVFGPVDALALPDVVDGPVSETKLLRPPDQFTSLTKRTARTLGADLVGVGLLNQAWVYSHKGRHPYFENYKEGRPVFAGVASDYTGLVWGDPLSIKHRFVIVMAFTQNRRLLRDGASGLVDFEIGRVYAKSALASVQLARFIRELGYPARAHHLRNYGIMVVPAAVDCGLGELGRCGFLITKKFGANTRIACVTTDLPLFPDEPANLGIQDFCSKCLKCAKACPAGAITKGDKVAVRGVSKWELSREKCFLYWGTKSHSCAICQTVCPWSKPDTFLHTAVATIAVKIPPSRRLLVWADELLFPPK</sequence>
<dbReference type="GO" id="GO:0046872">
    <property type="term" value="F:metal ion binding"/>
    <property type="evidence" value="ECO:0007669"/>
    <property type="project" value="UniProtKB-KW"/>
</dbReference>
<keyword evidence="5" id="KW-0411">Iron-sulfur</keyword>
<dbReference type="Pfam" id="PF12838">
    <property type="entry name" value="Fer4_7"/>
    <property type="match status" value="1"/>
</dbReference>
<dbReference type="AlphaFoldDB" id="A0A523URB2"/>
<organism evidence="8 9">
    <name type="scientific">candidate division TA06 bacterium</name>
    <dbReference type="NCBI Taxonomy" id="2250710"/>
    <lineage>
        <taxon>Bacteria</taxon>
        <taxon>Bacteria division TA06</taxon>
    </lineage>
</organism>
<dbReference type="GO" id="GO:0030313">
    <property type="term" value="C:cell envelope"/>
    <property type="evidence" value="ECO:0007669"/>
    <property type="project" value="UniProtKB-SubCell"/>
</dbReference>
<protein>
    <submittedName>
        <fullName evidence="8">Reductive dehalogenase</fullName>
    </submittedName>
</protein>
<dbReference type="InterPro" id="IPR017900">
    <property type="entry name" value="4Fe4S_Fe_S_CS"/>
</dbReference>
<evidence type="ECO:0000259" key="7">
    <source>
        <dbReference type="PROSITE" id="PS51379"/>
    </source>
</evidence>
<feature type="domain" description="4Fe-4S ferredoxin-type" evidence="7">
    <location>
        <begin position="275"/>
        <end position="305"/>
    </location>
</feature>
<keyword evidence="3" id="KW-0732">Signal</keyword>
<dbReference type="PANTHER" id="PTHR42827:SF1">
    <property type="entry name" value="IRON-SULFUR CLUSTER-BINDING PROTEIN"/>
    <property type="match status" value="1"/>
</dbReference>
<reference evidence="8 9" key="1">
    <citation type="submission" date="2019-03" db="EMBL/GenBank/DDBJ databases">
        <title>Metabolic potential of uncultured bacteria and archaea associated with petroleum seepage in deep-sea sediments.</title>
        <authorList>
            <person name="Dong X."/>
            <person name="Hubert C."/>
        </authorList>
    </citation>
    <scope>NUCLEOTIDE SEQUENCE [LARGE SCALE GENOMIC DNA]</scope>
    <source>
        <strain evidence="8">E44_bin18</strain>
    </source>
</reference>
<gene>
    <name evidence="8" type="ORF">E3J62_08640</name>
</gene>
<comment type="subcellular location">
    <subcellularLocation>
        <location evidence="1">Cell envelope</location>
    </subcellularLocation>
</comment>